<protein>
    <submittedName>
        <fullName evidence="1">Uncharacterized protein</fullName>
    </submittedName>
</protein>
<evidence type="ECO:0000313" key="1">
    <source>
        <dbReference type="EMBL" id="EHR63196.1"/>
    </source>
</evidence>
<accession>H5XN29</accession>
<dbReference type="AlphaFoldDB" id="H5XN29"/>
<keyword evidence="2" id="KW-1185">Reference proteome</keyword>
<sequence length="80" mass="8924">MLKIVPETPSIVEKSGVKFVSGLFINREHTIVVIVGAEKSENVDRFLVEARLVHWNAVRILPSLTLEEGVREIQAATPVF</sequence>
<dbReference type="eggNOG" id="ENOG5031U6E">
    <property type="taxonomic scope" value="Bacteria"/>
</dbReference>
<dbReference type="HOGENOM" id="CLU_178999_0_0_11"/>
<proteinExistence type="predicted"/>
<reference evidence="1 2" key="1">
    <citation type="submission" date="2011-11" db="EMBL/GenBank/DDBJ databases">
        <title>The Noncontiguous Finished sequence of Saccharomonospora cyanea NA-134.</title>
        <authorList>
            <consortium name="US DOE Joint Genome Institute"/>
            <person name="Lucas S."/>
            <person name="Han J."/>
            <person name="Lapidus A."/>
            <person name="Cheng J.-F."/>
            <person name="Goodwin L."/>
            <person name="Pitluck S."/>
            <person name="Peters L."/>
            <person name="Ovchinnikova G."/>
            <person name="Lu M."/>
            <person name="Detter J.C."/>
            <person name="Han C."/>
            <person name="Tapia R."/>
            <person name="Land M."/>
            <person name="Hauser L."/>
            <person name="Kyrpides N."/>
            <person name="Ivanova N."/>
            <person name="Pagani I."/>
            <person name="Brambilla E.-M."/>
            <person name="Klenk H.-P."/>
            <person name="Woyke T."/>
        </authorList>
    </citation>
    <scope>NUCLEOTIDE SEQUENCE [LARGE SCALE GENOMIC DNA]</scope>
    <source>
        <strain evidence="1 2">NA-134</strain>
    </source>
</reference>
<evidence type="ECO:0000313" key="2">
    <source>
        <dbReference type="Proteomes" id="UP000002791"/>
    </source>
</evidence>
<dbReference type="RefSeq" id="WP_005459373.1">
    <property type="nucleotide sequence ID" value="NZ_CM001440.1"/>
</dbReference>
<gene>
    <name evidence="1" type="ORF">SaccyDRAFT_4385</name>
</gene>
<name>H5XN29_9PSEU</name>
<dbReference type="Proteomes" id="UP000002791">
    <property type="component" value="Chromosome"/>
</dbReference>
<organism evidence="1 2">
    <name type="scientific">Saccharomonospora cyanea NA-134</name>
    <dbReference type="NCBI Taxonomy" id="882082"/>
    <lineage>
        <taxon>Bacteria</taxon>
        <taxon>Bacillati</taxon>
        <taxon>Actinomycetota</taxon>
        <taxon>Actinomycetes</taxon>
        <taxon>Pseudonocardiales</taxon>
        <taxon>Pseudonocardiaceae</taxon>
        <taxon>Saccharomonospora</taxon>
    </lineage>
</organism>
<dbReference type="EMBL" id="CM001440">
    <property type="protein sequence ID" value="EHR63196.1"/>
    <property type="molecule type" value="Genomic_DNA"/>
</dbReference>